<gene>
    <name evidence="5" type="ORF">ENJ89_06320</name>
</gene>
<evidence type="ECO:0000256" key="1">
    <source>
        <dbReference type="ARBA" id="ARBA00023015"/>
    </source>
</evidence>
<dbReference type="SUPFAM" id="SSF46785">
    <property type="entry name" value="Winged helix' DNA-binding domain"/>
    <property type="match status" value="1"/>
</dbReference>
<dbReference type="NCBIfam" id="NF033788">
    <property type="entry name" value="HTH_metalloreg"/>
    <property type="match status" value="1"/>
</dbReference>
<dbReference type="InterPro" id="IPR018334">
    <property type="entry name" value="ArsR_HTH"/>
</dbReference>
<proteinExistence type="predicted"/>
<dbReference type="Gene3D" id="1.10.10.10">
    <property type="entry name" value="Winged helix-like DNA-binding domain superfamily/Winged helix DNA-binding domain"/>
    <property type="match status" value="1"/>
</dbReference>
<dbReference type="PANTHER" id="PTHR43132">
    <property type="entry name" value="ARSENICAL RESISTANCE OPERON REPRESSOR ARSR-RELATED"/>
    <property type="match status" value="1"/>
</dbReference>
<dbReference type="GO" id="GO:0003700">
    <property type="term" value="F:DNA-binding transcription factor activity"/>
    <property type="evidence" value="ECO:0007669"/>
    <property type="project" value="InterPro"/>
</dbReference>
<evidence type="ECO:0000313" key="5">
    <source>
        <dbReference type="EMBL" id="HHJ52793.1"/>
    </source>
</evidence>
<dbReference type="CDD" id="cd00090">
    <property type="entry name" value="HTH_ARSR"/>
    <property type="match status" value="1"/>
</dbReference>
<feature type="domain" description="HTH arsR-type" evidence="4">
    <location>
        <begin position="26"/>
        <end position="118"/>
    </location>
</feature>
<dbReference type="InterPro" id="IPR001845">
    <property type="entry name" value="HTH_ArsR_DNA-bd_dom"/>
</dbReference>
<dbReference type="InterPro" id="IPR036390">
    <property type="entry name" value="WH_DNA-bd_sf"/>
</dbReference>
<dbReference type="PROSITE" id="PS50987">
    <property type="entry name" value="HTH_ARSR_2"/>
    <property type="match status" value="1"/>
</dbReference>
<keyword evidence="2" id="KW-0238">DNA-binding</keyword>
<dbReference type="GO" id="GO:0003677">
    <property type="term" value="F:DNA binding"/>
    <property type="evidence" value="ECO:0007669"/>
    <property type="project" value="UniProtKB-KW"/>
</dbReference>
<dbReference type="PANTHER" id="PTHR43132:SF6">
    <property type="entry name" value="HTH-TYPE TRANSCRIPTIONAL REPRESSOR CZRA"/>
    <property type="match status" value="1"/>
</dbReference>
<dbReference type="PROSITE" id="PS00846">
    <property type="entry name" value="HTH_ARSR_1"/>
    <property type="match status" value="1"/>
</dbReference>
<comment type="caution">
    <text evidence="5">The sequence shown here is derived from an EMBL/GenBank/DDBJ whole genome shotgun (WGS) entry which is preliminary data.</text>
</comment>
<evidence type="ECO:0000256" key="3">
    <source>
        <dbReference type="ARBA" id="ARBA00023163"/>
    </source>
</evidence>
<dbReference type="EMBL" id="DROD01000431">
    <property type="protein sequence ID" value="HHJ52793.1"/>
    <property type="molecule type" value="Genomic_DNA"/>
</dbReference>
<keyword evidence="1" id="KW-0805">Transcription regulation</keyword>
<protein>
    <submittedName>
        <fullName evidence="5">ArsR family transcriptional regulator</fullName>
    </submittedName>
</protein>
<dbReference type="SMART" id="SM00418">
    <property type="entry name" value="HTH_ARSR"/>
    <property type="match status" value="1"/>
</dbReference>
<organism evidence="5">
    <name type="scientific">Caldithrix abyssi</name>
    <dbReference type="NCBI Taxonomy" id="187145"/>
    <lineage>
        <taxon>Bacteria</taxon>
        <taxon>Pseudomonadati</taxon>
        <taxon>Calditrichota</taxon>
        <taxon>Calditrichia</taxon>
        <taxon>Calditrichales</taxon>
        <taxon>Calditrichaceae</taxon>
        <taxon>Caldithrix</taxon>
    </lineage>
</organism>
<dbReference type="InterPro" id="IPR011991">
    <property type="entry name" value="ArsR-like_HTH"/>
</dbReference>
<dbReference type="InterPro" id="IPR036388">
    <property type="entry name" value="WH-like_DNA-bd_sf"/>
</dbReference>
<keyword evidence="3" id="KW-0804">Transcription</keyword>
<dbReference type="Proteomes" id="UP000886124">
    <property type="component" value="Unassembled WGS sequence"/>
</dbReference>
<sequence length="118" mass="13499">MTDSNDVCSVEIIDRQKVDRVNKELTSTEETSDMAALFKSLADPTRLRIVQALLLEELCVCDISAIVNVSISAISHQLRLLRNMRIVKFRKQGKQVYYSLNDAHIEQLIKTALEHIRE</sequence>
<dbReference type="Pfam" id="PF01022">
    <property type="entry name" value="HTH_5"/>
    <property type="match status" value="1"/>
</dbReference>
<reference evidence="5" key="1">
    <citation type="journal article" date="2020" name="mSystems">
        <title>Genome- and Community-Level Interaction Insights into Carbon Utilization and Element Cycling Functions of Hydrothermarchaeota in Hydrothermal Sediment.</title>
        <authorList>
            <person name="Zhou Z."/>
            <person name="Liu Y."/>
            <person name="Xu W."/>
            <person name="Pan J."/>
            <person name="Luo Z.H."/>
            <person name="Li M."/>
        </authorList>
    </citation>
    <scope>NUCLEOTIDE SEQUENCE [LARGE SCALE GENOMIC DNA]</scope>
    <source>
        <strain evidence="5">HyVt-527</strain>
    </source>
</reference>
<name>A0A7V5PPH2_CALAY</name>
<dbReference type="AlphaFoldDB" id="A0A7V5PPH2"/>
<evidence type="ECO:0000256" key="2">
    <source>
        <dbReference type="ARBA" id="ARBA00023125"/>
    </source>
</evidence>
<dbReference type="InterPro" id="IPR051011">
    <property type="entry name" value="Metal_resp_trans_reg"/>
</dbReference>
<dbReference type="PRINTS" id="PR00778">
    <property type="entry name" value="HTHARSR"/>
</dbReference>
<evidence type="ECO:0000259" key="4">
    <source>
        <dbReference type="PROSITE" id="PS50987"/>
    </source>
</evidence>
<accession>A0A7V5PPH2</accession>